<proteinExistence type="predicted"/>
<reference evidence="1" key="1">
    <citation type="submission" date="2021-06" db="EMBL/GenBank/DDBJ databases">
        <authorList>
            <person name="Kallberg Y."/>
            <person name="Tangrot J."/>
            <person name="Rosling A."/>
        </authorList>
    </citation>
    <scope>NUCLEOTIDE SEQUENCE</scope>
    <source>
        <strain evidence="1">CL356</strain>
    </source>
</reference>
<dbReference type="Proteomes" id="UP000789525">
    <property type="component" value="Unassembled WGS sequence"/>
</dbReference>
<keyword evidence="2" id="KW-1185">Reference proteome</keyword>
<protein>
    <submittedName>
        <fullName evidence="1">11414_t:CDS:1</fullName>
    </submittedName>
</protein>
<gene>
    <name evidence="1" type="ORF">ACOLOM_LOCUS6256</name>
</gene>
<feature type="non-terminal residue" evidence="1">
    <location>
        <position position="1"/>
    </location>
</feature>
<comment type="caution">
    <text evidence="1">The sequence shown here is derived from an EMBL/GenBank/DDBJ whole genome shotgun (WGS) entry which is preliminary data.</text>
</comment>
<accession>A0ACA9MGE6</accession>
<organism evidence="1 2">
    <name type="scientific">Acaulospora colombiana</name>
    <dbReference type="NCBI Taxonomy" id="27376"/>
    <lineage>
        <taxon>Eukaryota</taxon>
        <taxon>Fungi</taxon>
        <taxon>Fungi incertae sedis</taxon>
        <taxon>Mucoromycota</taxon>
        <taxon>Glomeromycotina</taxon>
        <taxon>Glomeromycetes</taxon>
        <taxon>Diversisporales</taxon>
        <taxon>Acaulosporaceae</taxon>
        <taxon>Acaulospora</taxon>
    </lineage>
</organism>
<evidence type="ECO:0000313" key="2">
    <source>
        <dbReference type="Proteomes" id="UP000789525"/>
    </source>
</evidence>
<evidence type="ECO:0000313" key="1">
    <source>
        <dbReference type="EMBL" id="CAG8589301.1"/>
    </source>
</evidence>
<sequence>ETMELPLAMGKLYKMYKRYIIADAPSNEMEKKILELVEAINRKTIRISVPPTQSNSPDQQTKQYQWMV</sequence>
<dbReference type="EMBL" id="CAJVPT010012709">
    <property type="protein sequence ID" value="CAG8589301.1"/>
    <property type="molecule type" value="Genomic_DNA"/>
</dbReference>
<name>A0ACA9MGE6_9GLOM</name>